<name>A0AAJ5WVX4_9BACT</name>
<dbReference type="PANTHER" id="PTHR43214:SF17">
    <property type="entry name" value="TRANSCRIPTIONAL REGULATORY PROTEIN RCSB"/>
    <property type="match status" value="1"/>
</dbReference>
<dbReference type="Gene3D" id="1.10.10.10">
    <property type="entry name" value="Winged helix-like DNA-binding domain superfamily/Winged helix DNA-binding domain"/>
    <property type="match status" value="1"/>
</dbReference>
<dbReference type="CDD" id="cd17535">
    <property type="entry name" value="REC_NarL-like"/>
    <property type="match status" value="1"/>
</dbReference>
<protein>
    <submittedName>
        <fullName evidence="6">Response regulator transcription factor</fullName>
    </submittedName>
</protein>
<dbReference type="InterPro" id="IPR011006">
    <property type="entry name" value="CheY-like_superfamily"/>
</dbReference>
<dbReference type="SUPFAM" id="SSF52172">
    <property type="entry name" value="CheY-like"/>
    <property type="match status" value="1"/>
</dbReference>
<evidence type="ECO:0000256" key="1">
    <source>
        <dbReference type="ARBA" id="ARBA00022553"/>
    </source>
</evidence>
<dbReference type="Proteomes" id="UP001220610">
    <property type="component" value="Chromosome"/>
</dbReference>
<organism evidence="6 7">
    <name type="scientific">Candidatus Pseudobacter hemicellulosilyticus</name>
    <dbReference type="NCBI Taxonomy" id="3121375"/>
    <lineage>
        <taxon>Bacteria</taxon>
        <taxon>Pseudomonadati</taxon>
        <taxon>Bacteroidota</taxon>
        <taxon>Chitinophagia</taxon>
        <taxon>Chitinophagales</taxon>
        <taxon>Chitinophagaceae</taxon>
        <taxon>Pseudobacter</taxon>
    </lineage>
</organism>
<evidence type="ECO:0000313" key="6">
    <source>
        <dbReference type="EMBL" id="WEK35355.1"/>
    </source>
</evidence>
<dbReference type="PANTHER" id="PTHR43214">
    <property type="entry name" value="TWO-COMPONENT RESPONSE REGULATOR"/>
    <property type="match status" value="1"/>
</dbReference>
<evidence type="ECO:0000256" key="2">
    <source>
        <dbReference type="ARBA" id="ARBA00023125"/>
    </source>
</evidence>
<evidence type="ECO:0000259" key="4">
    <source>
        <dbReference type="PROSITE" id="PS50043"/>
    </source>
</evidence>
<dbReference type="InterPro" id="IPR016032">
    <property type="entry name" value="Sig_transdc_resp-reg_C-effctor"/>
</dbReference>
<dbReference type="InterPro" id="IPR001789">
    <property type="entry name" value="Sig_transdc_resp-reg_receiver"/>
</dbReference>
<keyword evidence="2" id="KW-0238">DNA-binding</keyword>
<dbReference type="SMART" id="SM00421">
    <property type="entry name" value="HTH_LUXR"/>
    <property type="match status" value="1"/>
</dbReference>
<dbReference type="Pfam" id="PF00196">
    <property type="entry name" value="GerE"/>
    <property type="match status" value="1"/>
</dbReference>
<dbReference type="Pfam" id="PF00072">
    <property type="entry name" value="Response_reg"/>
    <property type="match status" value="1"/>
</dbReference>
<reference evidence="6" key="1">
    <citation type="submission" date="2023-03" db="EMBL/GenBank/DDBJ databases">
        <title>Andean soil-derived lignocellulolytic bacterial consortium as a source of novel taxa and putative plastic-active enzymes.</title>
        <authorList>
            <person name="Diaz-Garcia L."/>
            <person name="Chuvochina M."/>
            <person name="Feuerriegel G."/>
            <person name="Bunk B."/>
            <person name="Sproer C."/>
            <person name="Streit W.R."/>
            <person name="Rodriguez L.M."/>
            <person name="Overmann J."/>
            <person name="Jimenez D.J."/>
        </authorList>
    </citation>
    <scope>NUCLEOTIDE SEQUENCE</scope>
    <source>
        <strain evidence="6">MAG 7</strain>
    </source>
</reference>
<dbReference type="InterPro" id="IPR058245">
    <property type="entry name" value="NreC/VraR/RcsB-like_REC"/>
</dbReference>
<sequence length="212" mass="24156">MSTPSILIADDHSIVRIGVSLIIEDLYPDAFIREADSFDNLLHQLRKQPFDLIVLDINIPGGNNHQMIHAVRLRQPEVKILVFSAYDEAMYAESYLKAGADGYLYKESAREDIRQAIRGILNDEKYISETFKQLLLDRYANNYSSKNPLTDLSTRETEVLHLLVKGDTLMSIARTLNLQLSTVSTYKTRLFEKMGVTNIVNLLEKMRLYAAG</sequence>
<dbReference type="Gene3D" id="3.40.50.2300">
    <property type="match status" value="1"/>
</dbReference>
<feature type="domain" description="Response regulatory" evidence="5">
    <location>
        <begin position="5"/>
        <end position="121"/>
    </location>
</feature>
<dbReference type="GO" id="GO:0000160">
    <property type="term" value="P:phosphorelay signal transduction system"/>
    <property type="evidence" value="ECO:0007669"/>
    <property type="project" value="InterPro"/>
</dbReference>
<dbReference type="InterPro" id="IPR036388">
    <property type="entry name" value="WH-like_DNA-bd_sf"/>
</dbReference>
<dbReference type="PROSITE" id="PS50043">
    <property type="entry name" value="HTH_LUXR_2"/>
    <property type="match status" value="1"/>
</dbReference>
<dbReference type="PRINTS" id="PR00038">
    <property type="entry name" value="HTHLUXR"/>
</dbReference>
<keyword evidence="1 3" id="KW-0597">Phosphoprotein</keyword>
<proteinExistence type="predicted"/>
<dbReference type="InterPro" id="IPR000792">
    <property type="entry name" value="Tscrpt_reg_LuxR_C"/>
</dbReference>
<dbReference type="AlphaFoldDB" id="A0AAJ5WVX4"/>
<evidence type="ECO:0000256" key="3">
    <source>
        <dbReference type="PROSITE-ProRule" id="PRU00169"/>
    </source>
</evidence>
<feature type="domain" description="HTH luxR-type" evidence="4">
    <location>
        <begin position="145"/>
        <end position="210"/>
    </location>
</feature>
<accession>A0AAJ5WVX4</accession>
<dbReference type="SMART" id="SM00448">
    <property type="entry name" value="REC"/>
    <property type="match status" value="1"/>
</dbReference>
<dbReference type="GO" id="GO:0006355">
    <property type="term" value="P:regulation of DNA-templated transcription"/>
    <property type="evidence" value="ECO:0007669"/>
    <property type="project" value="InterPro"/>
</dbReference>
<gene>
    <name evidence="6" type="ORF">P0Y53_22920</name>
</gene>
<dbReference type="CDD" id="cd06170">
    <property type="entry name" value="LuxR_C_like"/>
    <property type="match status" value="1"/>
</dbReference>
<dbReference type="InterPro" id="IPR039420">
    <property type="entry name" value="WalR-like"/>
</dbReference>
<evidence type="ECO:0000259" key="5">
    <source>
        <dbReference type="PROSITE" id="PS50110"/>
    </source>
</evidence>
<evidence type="ECO:0000313" key="7">
    <source>
        <dbReference type="Proteomes" id="UP001220610"/>
    </source>
</evidence>
<dbReference type="EMBL" id="CP119311">
    <property type="protein sequence ID" value="WEK35355.1"/>
    <property type="molecule type" value="Genomic_DNA"/>
</dbReference>
<dbReference type="PROSITE" id="PS50110">
    <property type="entry name" value="RESPONSE_REGULATORY"/>
    <property type="match status" value="1"/>
</dbReference>
<dbReference type="GO" id="GO:0003677">
    <property type="term" value="F:DNA binding"/>
    <property type="evidence" value="ECO:0007669"/>
    <property type="project" value="UniProtKB-KW"/>
</dbReference>
<dbReference type="SUPFAM" id="SSF46894">
    <property type="entry name" value="C-terminal effector domain of the bipartite response regulators"/>
    <property type="match status" value="1"/>
</dbReference>
<feature type="modified residue" description="4-aspartylphosphate" evidence="3">
    <location>
        <position position="56"/>
    </location>
</feature>